<dbReference type="RefSeq" id="WP_013215258.1">
    <property type="nucleotide sequence ID" value="NC_014313.1"/>
</dbReference>
<protein>
    <submittedName>
        <fullName evidence="2">DNA circulation family protein</fullName>
    </submittedName>
</protein>
<dbReference type="InterPro" id="IPR009826">
    <property type="entry name" value="DNA_circ_N"/>
</dbReference>
<dbReference type="STRING" id="582899.Hden_1231"/>
<dbReference type="Proteomes" id="UP000002033">
    <property type="component" value="Chromosome"/>
</dbReference>
<dbReference type="KEGG" id="hdn:Hden_1231"/>
<dbReference type="HOGENOM" id="CLU_046832_0_0_5"/>
<evidence type="ECO:0000313" key="2">
    <source>
        <dbReference type="EMBL" id="ADJ23043.1"/>
    </source>
</evidence>
<accession>D8JWD0</accession>
<feature type="domain" description="DNA circulation N-terminal" evidence="1">
    <location>
        <begin position="11"/>
        <end position="92"/>
    </location>
</feature>
<dbReference type="EMBL" id="CP002083">
    <property type="protein sequence ID" value="ADJ23043.1"/>
    <property type="molecule type" value="Genomic_DNA"/>
</dbReference>
<name>D8JWD0_HYPDA</name>
<sequence length="419" mass="45027">MAVFRDWLRTLRRASYRGASFFVETDKIKTGRRLVVHEFPLADDPYVEDLGRKANKIDVTAYVAGDNADGAEDALRRACDAGGAATLSLPIISMQAHCEDCSRDFKKDQLGYIAFSLSFVRDGSGAAPFPVAYLGRIIETSVGGIVAALARLFVGSFATLDFADYVHDDAADEIRSIAGQLDSAVRGTTVDVDKAPALLQQIGDFYSDADDLAAVGERADQYDDTTFIAQQSPSAAADIVTRMGDIFTAAAGAIAPDLLEAAVLPLALYVPADNASTTTESGRQSLANVQALRSCLRILALTTLATAIANRTYVDRREAIQARADAAEAFAAELDRISGLADYDVFVAVQTLSGKVADYLSRLITDLAPVVAIEAPRRMPALWWSQRLYGTADRADELVARNGVKHAAFMPHEFEALAD</sequence>
<dbReference type="eggNOG" id="COG4228">
    <property type="taxonomic scope" value="Bacteria"/>
</dbReference>
<reference evidence="3" key="1">
    <citation type="journal article" date="2011" name="J. Bacteriol.">
        <title>Genome sequences of eight morphologically diverse alphaproteobacteria.</title>
        <authorList>
            <consortium name="US DOE Joint Genome Institute"/>
            <person name="Brown P.J."/>
            <person name="Kysela D.T."/>
            <person name="Buechlein A."/>
            <person name="Hemmerich C."/>
            <person name="Brun Y.V."/>
        </authorList>
    </citation>
    <scope>NUCLEOTIDE SEQUENCE [LARGE SCALE GENOMIC DNA]</scope>
    <source>
        <strain evidence="3">ATCC 51888 / DSM 1869 / NCIB 11706 / TK 0415</strain>
    </source>
</reference>
<proteinExistence type="predicted"/>
<dbReference type="OrthoDB" id="378644at2"/>
<dbReference type="Pfam" id="PF07157">
    <property type="entry name" value="DNA_circ_N"/>
    <property type="match status" value="1"/>
</dbReference>
<organism evidence="2 3">
    <name type="scientific">Hyphomicrobium denitrificans (strain ATCC 51888 / DSM 1869 / NCIMB 11706 / TK 0415)</name>
    <dbReference type="NCBI Taxonomy" id="582899"/>
    <lineage>
        <taxon>Bacteria</taxon>
        <taxon>Pseudomonadati</taxon>
        <taxon>Pseudomonadota</taxon>
        <taxon>Alphaproteobacteria</taxon>
        <taxon>Hyphomicrobiales</taxon>
        <taxon>Hyphomicrobiaceae</taxon>
        <taxon>Hyphomicrobium</taxon>
    </lineage>
</organism>
<evidence type="ECO:0000313" key="3">
    <source>
        <dbReference type="Proteomes" id="UP000002033"/>
    </source>
</evidence>
<dbReference type="AlphaFoldDB" id="D8JWD0"/>
<evidence type="ECO:0000259" key="1">
    <source>
        <dbReference type="Pfam" id="PF07157"/>
    </source>
</evidence>
<gene>
    <name evidence="2" type="ordered locus">Hden_1231</name>
</gene>
<keyword evidence="3" id="KW-1185">Reference proteome</keyword>